<dbReference type="InterPro" id="IPR006813">
    <property type="entry name" value="Glyco_trans_17"/>
</dbReference>
<reference evidence="3" key="1">
    <citation type="journal article" date="2023" name="Mol. Phylogenet. Evol.">
        <title>Genome-scale phylogeny and comparative genomics of the fungal order Sordariales.</title>
        <authorList>
            <person name="Hensen N."/>
            <person name="Bonometti L."/>
            <person name="Westerberg I."/>
            <person name="Brannstrom I.O."/>
            <person name="Guillou S."/>
            <person name="Cros-Aarteil S."/>
            <person name="Calhoun S."/>
            <person name="Haridas S."/>
            <person name="Kuo A."/>
            <person name="Mondo S."/>
            <person name="Pangilinan J."/>
            <person name="Riley R."/>
            <person name="LaButti K."/>
            <person name="Andreopoulos B."/>
            <person name="Lipzen A."/>
            <person name="Chen C."/>
            <person name="Yan M."/>
            <person name="Daum C."/>
            <person name="Ng V."/>
            <person name="Clum A."/>
            <person name="Steindorff A."/>
            <person name="Ohm R.A."/>
            <person name="Martin F."/>
            <person name="Silar P."/>
            <person name="Natvig D.O."/>
            <person name="Lalanne C."/>
            <person name="Gautier V."/>
            <person name="Ament-Velasquez S.L."/>
            <person name="Kruys A."/>
            <person name="Hutchinson M.I."/>
            <person name="Powell A.J."/>
            <person name="Barry K."/>
            <person name="Miller A.N."/>
            <person name="Grigoriev I.V."/>
            <person name="Debuchy R."/>
            <person name="Gladieux P."/>
            <person name="Hiltunen Thoren M."/>
            <person name="Johannesson H."/>
        </authorList>
    </citation>
    <scope>NUCLEOTIDE SEQUENCE</scope>
    <source>
        <strain evidence="3">CBS 560.94</strain>
    </source>
</reference>
<dbReference type="GO" id="GO:0003830">
    <property type="term" value="F:beta-1,4-mannosylglycoprotein 4-beta-N-acetylglucosaminyltransferase activity"/>
    <property type="evidence" value="ECO:0007669"/>
    <property type="project" value="InterPro"/>
</dbReference>
<dbReference type="GO" id="GO:0016020">
    <property type="term" value="C:membrane"/>
    <property type="evidence" value="ECO:0007669"/>
    <property type="project" value="InterPro"/>
</dbReference>
<name>A0AAE0J1S1_9PEZI</name>
<dbReference type="AlphaFoldDB" id="A0AAE0J1S1"/>
<keyword evidence="4" id="KW-1185">Reference proteome</keyword>
<dbReference type="PANTHER" id="PTHR12224:SF0">
    <property type="entry name" value="BETA-1,4-MANNOSYL-GLYCOPROTEIN 4-BETA-N-ACETYLGLUCOSAMINYLTRANSFERASE"/>
    <property type="match status" value="1"/>
</dbReference>
<gene>
    <name evidence="3" type="ORF">B0H65DRAFT_512590</name>
</gene>
<evidence type="ECO:0000313" key="4">
    <source>
        <dbReference type="Proteomes" id="UP001278500"/>
    </source>
</evidence>
<dbReference type="GO" id="GO:0006044">
    <property type="term" value="P:N-acetylglucosamine metabolic process"/>
    <property type="evidence" value="ECO:0007669"/>
    <property type="project" value="TreeGrafter"/>
</dbReference>
<keyword evidence="2" id="KW-0472">Membrane</keyword>
<keyword evidence="2" id="KW-1133">Transmembrane helix</keyword>
<feature type="region of interest" description="Disordered" evidence="1">
    <location>
        <begin position="195"/>
        <end position="230"/>
    </location>
</feature>
<accession>A0AAE0J1S1</accession>
<protein>
    <recommendedName>
        <fullName evidence="5">Glycosyltransferase family 17 protein</fullName>
    </recommendedName>
</protein>
<dbReference type="PANTHER" id="PTHR12224">
    <property type="entry name" value="BETA-1,4-MANNOSYL-GLYCOPROTEIN BETA-1,4-N-ACETYLGLUCOSAMINYL-TRANSFERASE"/>
    <property type="match status" value="1"/>
</dbReference>
<evidence type="ECO:0008006" key="5">
    <source>
        <dbReference type="Google" id="ProtNLM"/>
    </source>
</evidence>
<feature type="region of interest" description="Disordered" evidence="1">
    <location>
        <begin position="146"/>
        <end position="169"/>
    </location>
</feature>
<dbReference type="EMBL" id="JAUEPP010000009">
    <property type="protein sequence ID" value="KAK3334947.1"/>
    <property type="molecule type" value="Genomic_DNA"/>
</dbReference>
<evidence type="ECO:0000256" key="1">
    <source>
        <dbReference type="SAM" id="MobiDB-lite"/>
    </source>
</evidence>
<keyword evidence="2" id="KW-0812">Transmembrane</keyword>
<dbReference type="GeneID" id="87865739"/>
<evidence type="ECO:0000256" key="2">
    <source>
        <dbReference type="SAM" id="Phobius"/>
    </source>
</evidence>
<dbReference type="Proteomes" id="UP001278500">
    <property type="component" value="Unassembled WGS sequence"/>
</dbReference>
<feature type="compositionally biased region" description="Low complexity" evidence="1">
    <location>
        <begin position="205"/>
        <end position="224"/>
    </location>
</feature>
<organism evidence="3 4">
    <name type="scientific">Neurospora tetraspora</name>
    <dbReference type="NCBI Taxonomy" id="94610"/>
    <lineage>
        <taxon>Eukaryota</taxon>
        <taxon>Fungi</taxon>
        <taxon>Dikarya</taxon>
        <taxon>Ascomycota</taxon>
        <taxon>Pezizomycotina</taxon>
        <taxon>Sordariomycetes</taxon>
        <taxon>Sordariomycetidae</taxon>
        <taxon>Sordariales</taxon>
        <taxon>Sordariaceae</taxon>
        <taxon>Neurospora</taxon>
    </lineage>
</organism>
<dbReference type="RefSeq" id="XP_062677113.1">
    <property type="nucleotide sequence ID" value="XM_062828585.1"/>
</dbReference>
<feature type="transmembrane region" description="Helical" evidence="2">
    <location>
        <begin position="12"/>
        <end position="30"/>
    </location>
</feature>
<proteinExistence type="predicted"/>
<feature type="compositionally biased region" description="Polar residues" evidence="1">
    <location>
        <begin position="195"/>
        <end position="204"/>
    </location>
</feature>
<evidence type="ECO:0000313" key="3">
    <source>
        <dbReference type="EMBL" id="KAK3334947.1"/>
    </source>
</evidence>
<dbReference type="Pfam" id="PF04724">
    <property type="entry name" value="Glyco_transf_17"/>
    <property type="match status" value="1"/>
</dbReference>
<reference evidence="3" key="2">
    <citation type="submission" date="2023-06" db="EMBL/GenBank/DDBJ databases">
        <authorList>
            <consortium name="Lawrence Berkeley National Laboratory"/>
            <person name="Haridas S."/>
            <person name="Hensen N."/>
            <person name="Bonometti L."/>
            <person name="Westerberg I."/>
            <person name="Brannstrom I.O."/>
            <person name="Guillou S."/>
            <person name="Cros-Aarteil S."/>
            <person name="Calhoun S."/>
            <person name="Kuo A."/>
            <person name="Mondo S."/>
            <person name="Pangilinan J."/>
            <person name="Riley R."/>
            <person name="Labutti K."/>
            <person name="Andreopoulos B."/>
            <person name="Lipzen A."/>
            <person name="Chen C."/>
            <person name="Yanf M."/>
            <person name="Daum C."/>
            <person name="Ng V."/>
            <person name="Clum A."/>
            <person name="Steindorff A."/>
            <person name="Ohm R."/>
            <person name="Martin F."/>
            <person name="Silar P."/>
            <person name="Natvig D."/>
            <person name="Lalanne C."/>
            <person name="Gautier V."/>
            <person name="Ament-Velasquez S.L."/>
            <person name="Kruys A."/>
            <person name="Hutchinson M.I."/>
            <person name="Powell A.J."/>
            <person name="Barry K."/>
            <person name="Miller A.N."/>
            <person name="Grigoriev I.V."/>
            <person name="Debuchy R."/>
            <person name="Gladieux P."/>
            <person name="Thoren M.H."/>
            <person name="Johannesson H."/>
        </authorList>
    </citation>
    <scope>NUCLEOTIDE SEQUENCE</scope>
    <source>
        <strain evidence="3">CBS 560.94</strain>
    </source>
</reference>
<sequence length="505" mass="57278">MLLQPITNPGKCARSLAVLLSIWAFIYLFSPFNLRLDKNEISYNDEAIWGNRHDICRAYGWKPYQPRQSSDPPRKLYDLVLVTTELDLLEVRFNTTWDAVDYYVLVESAKTFTGRNKPLLLKQALDETPSRFETYKSKIIYHQVQYPEDFSPPPTPPRGSGSGSGSASVSPWEDFHLNAMFDQVFPLLEAETKSPMTNPNVNSDLQSSYPLSLSNSSSSSSKSSSPRRPHTNDILLLSLAPEIPRPHILGLLRECFFPERLTLSSKMHYYSFQFVRRPSWFSRTQDYGPGYIDRESREVEWSHPQATVYRGTGTRGKTVKMGGSAGLRYGSRSGVIAGIGGGKWWNGWMGKGTWAENWLARWEGRETLRSASWTCEACFPTLAQFLLKDDEVYGPGHRLDSLTNSDTEKERIVRYVREGKDLWSDLHEREEGGKWVFEEVVNNTDVPSLLLGSEGKEGRRLGFLMERGGRSGGFRDYKVPRVGVVEDTENVKEGEERVVAIGKQG</sequence>
<comment type="caution">
    <text evidence="3">The sequence shown here is derived from an EMBL/GenBank/DDBJ whole genome shotgun (WGS) entry which is preliminary data.</text>
</comment>